<comment type="caution">
    <text evidence="2">The sequence shown here is derived from an EMBL/GenBank/DDBJ whole genome shotgun (WGS) entry which is preliminary data.</text>
</comment>
<evidence type="ECO:0000256" key="1">
    <source>
        <dbReference type="SAM" id="MobiDB-lite"/>
    </source>
</evidence>
<evidence type="ECO:0000313" key="2">
    <source>
        <dbReference type="EMBL" id="KAF3278820.1"/>
    </source>
</evidence>
<feature type="region of interest" description="Disordered" evidence="1">
    <location>
        <begin position="235"/>
        <end position="257"/>
    </location>
</feature>
<dbReference type="AlphaFoldDB" id="A0A7C8VAM6"/>
<accession>A0A7C8VAM6</accession>
<feature type="region of interest" description="Disordered" evidence="1">
    <location>
        <begin position="201"/>
        <end position="222"/>
    </location>
</feature>
<dbReference type="OrthoDB" id="10678163at2759"/>
<name>A0A7C8VAM6_ORBOL</name>
<evidence type="ECO:0000313" key="3">
    <source>
        <dbReference type="Proteomes" id="UP000474640"/>
    </source>
</evidence>
<feature type="compositionally biased region" description="Polar residues" evidence="1">
    <location>
        <begin position="238"/>
        <end position="248"/>
    </location>
</feature>
<sequence length="513" mass="58766">MYRGFSPAAHAHSKDLIKKIVKTTGLPSEIWSPSEKLSIPTIDGYDFELVDWRTTEYHALDEWPEHRNHRIKVGTKTITTLARVPAANVLGYATIIRTSANLTAMVSLAEAAAVSMDENHCQLLWVMMQFIEMGIRSGKDKFHASYQGYKAVSEVRTAKTLQQSPLHLYDGKLAPPFDARFSESIKRRRKFHKEFLSRYRDRQQKIKPRPTPENDNESLTPLRDRLIDPKLLDRPKSLSETGSVSIGSDRNKGAGTQAIVPDSIPTIIAPSEPIRDYFKDLSFSRNTQEILCPWEFSESERTDHNVFKYLAEWLELHLGGAIDIAPTLSHCIELQSENLIGRVSKSQIKRGCWRDKIISGNIFQFKSTQMEEFSRANDLIKIQDRFRHFIEDDCLLLTGAALWSLFDNALERLPNCQCTFKTNKDFLQCRSIQDGWFIWHTWSSTTTEALCQGEDCDKNIRIALSEEEAGQQFRSTSPCALGWFVTDREKPDAIIWDKLSPSPEFKKKRFGKI</sequence>
<organism evidence="2 3">
    <name type="scientific">Orbilia oligospora</name>
    <name type="common">Nematode-trapping fungus</name>
    <name type="synonym">Arthrobotrys oligospora</name>
    <dbReference type="NCBI Taxonomy" id="2813651"/>
    <lineage>
        <taxon>Eukaryota</taxon>
        <taxon>Fungi</taxon>
        <taxon>Dikarya</taxon>
        <taxon>Ascomycota</taxon>
        <taxon>Pezizomycotina</taxon>
        <taxon>Orbiliomycetes</taxon>
        <taxon>Orbiliales</taxon>
        <taxon>Orbiliaceae</taxon>
        <taxon>Orbilia</taxon>
    </lineage>
</organism>
<dbReference type="EMBL" id="JAABOJ010000023">
    <property type="protein sequence ID" value="KAF3278820.1"/>
    <property type="molecule type" value="Genomic_DNA"/>
</dbReference>
<gene>
    <name evidence="2" type="ORF">TWF970_004364</name>
</gene>
<proteinExistence type="predicted"/>
<protein>
    <submittedName>
        <fullName evidence="2">Uncharacterized protein</fullName>
    </submittedName>
</protein>
<reference evidence="2 3" key="1">
    <citation type="submission" date="2020-01" db="EMBL/GenBank/DDBJ databases">
        <authorList>
            <person name="Palmer J.M."/>
        </authorList>
    </citation>
    <scope>NUCLEOTIDE SEQUENCE [LARGE SCALE GENOMIC DNA]</scope>
    <source>
        <strain evidence="2 3">TWF970</strain>
    </source>
</reference>
<dbReference type="Proteomes" id="UP000474640">
    <property type="component" value="Unassembled WGS sequence"/>
</dbReference>